<dbReference type="EMBL" id="CAJVQA010037791">
    <property type="protein sequence ID" value="CAG8810252.1"/>
    <property type="molecule type" value="Genomic_DNA"/>
</dbReference>
<feature type="non-terminal residue" evidence="2">
    <location>
        <position position="1"/>
    </location>
</feature>
<keyword evidence="1" id="KW-0732">Signal</keyword>
<dbReference type="Proteomes" id="UP000789759">
    <property type="component" value="Unassembled WGS sequence"/>
</dbReference>
<feature type="chain" id="PRO_5040211071" evidence="1">
    <location>
        <begin position="17"/>
        <end position="71"/>
    </location>
</feature>
<evidence type="ECO:0000256" key="1">
    <source>
        <dbReference type="SAM" id="SignalP"/>
    </source>
</evidence>
<name>A0A9N9K704_9GLOM</name>
<comment type="caution">
    <text evidence="2">The sequence shown here is derived from an EMBL/GenBank/DDBJ whole genome shotgun (WGS) entry which is preliminary data.</text>
</comment>
<feature type="signal peptide" evidence="1">
    <location>
        <begin position="1"/>
        <end position="16"/>
    </location>
</feature>
<gene>
    <name evidence="2" type="ORF">CPELLU_LOCUS18564</name>
</gene>
<dbReference type="AlphaFoldDB" id="A0A9N9K704"/>
<reference evidence="2" key="1">
    <citation type="submission" date="2021-06" db="EMBL/GenBank/DDBJ databases">
        <authorList>
            <person name="Kallberg Y."/>
            <person name="Tangrot J."/>
            <person name="Rosling A."/>
        </authorList>
    </citation>
    <scope>NUCLEOTIDE SEQUENCE</scope>
    <source>
        <strain evidence="2">FL966</strain>
    </source>
</reference>
<evidence type="ECO:0000313" key="3">
    <source>
        <dbReference type="Proteomes" id="UP000789759"/>
    </source>
</evidence>
<accession>A0A9N9K704</accession>
<organism evidence="2 3">
    <name type="scientific">Cetraspora pellucida</name>
    <dbReference type="NCBI Taxonomy" id="1433469"/>
    <lineage>
        <taxon>Eukaryota</taxon>
        <taxon>Fungi</taxon>
        <taxon>Fungi incertae sedis</taxon>
        <taxon>Mucoromycota</taxon>
        <taxon>Glomeromycotina</taxon>
        <taxon>Glomeromycetes</taxon>
        <taxon>Diversisporales</taxon>
        <taxon>Gigasporaceae</taxon>
        <taxon>Cetraspora</taxon>
    </lineage>
</organism>
<sequence>ISSISISLFSIVIVILEDLLVDDRPLCIASSNACSSVGNLNSCKSFNSCRALSTITLAFRWYSTNEYICLS</sequence>
<proteinExistence type="predicted"/>
<protein>
    <submittedName>
        <fullName evidence="2">14865_t:CDS:1</fullName>
    </submittedName>
</protein>
<evidence type="ECO:0000313" key="2">
    <source>
        <dbReference type="EMBL" id="CAG8810252.1"/>
    </source>
</evidence>
<keyword evidence="3" id="KW-1185">Reference proteome</keyword>